<accession>A0A6H2C5I3</accession>
<proteinExistence type="predicted"/>
<sequence>MLQANLTTSQTKKDTSLNAFDENCLSELSSEQASNIAGGFTLKNNTEAPRIFYNFGEKSPLQQQTLKPGESGTYPGEFLLYNSSAGSSGISPAVFKADPSGTFSLNQSGTKIIPTDLSSYNGGGNGGNGDC</sequence>
<reference evidence="1 2" key="1">
    <citation type="submission" date="2020-04" db="EMBL/GenBank/DDBJ databases">
        <title>Genome-Wide Identification of 5-Methylcytosine Sites in Bacterial Genomes By High-Throughput Sequencing of MspJI Restriction Fragments.</title>
        <authorList>
            <person name="Wu V."/>
        </authorList>
    </citation>
    <scope>NUCLEOTIDE SEQUENCE [LARGE SCALE GENOMIC DNA]</scope>
    <source>
        <strain evidence="1 2">CCAP 1403/13f</strain>
    </source>
</reference>
<protein>
    <submittedName>
        <fullName evidence="1">Uncharacterized protein</fullName>
    </submittedName>
</protein>
<reference evidence="1 2" key="2">
    <citation type="submission" date="2020-04" db="EMBL/GenBank/DDBJ databases">
        <authorList>
            <person name="Fomenkov A."/>
            <person name="Anton B.P."/>
            <person name="Roberts R.J."/>
        </authorList>
    </citation>
    <scope>NUCLEOTIDE SEQUENCE [LARGE SCALE GENOMIC DNA]</scope>
    <source>
        <strain evidence="1 2">CCAP 1403/13f</strain>
    </source>
</reference>
<dbReference type="KEGG" id="dfs:HGD76_23485"/>
<dbReference type="EMBL" id="CP051206">
    <property type="protein sequence ID" value="QJB46703.1"/>
    <property type="molecule type" value="Genomic_DNA"/>
</dbReference>
<evidence type="ECO:0000313" key="1">
    <source>
        <dbReference type="EMBL" id="QJB46703.1"/>
    </source>
</evidence>
<dbReference type="Proteomes" id="UP000502433">
    <property type="component" value="Chromosome"/>
</dbReference>
<evidence type="ECO:0000313" key="2">
    <source>
        <dbReference type="Proteomes" id="UP000502433"/>
    </source>
</evidence>
<dbReference type="RefSeq" id="WP_168697191.1">
    <property type="nucleotide sequence ID" value="NZ_CP051206.1"/>
</dbReference>
<name>A0A6H2C5I3_DOLFA</name>
<organism evidence="1 2">
    <name type="scientific">Dolichospermum flos-aquae CCAP 1403/13F</name>
    <dbReference type="NCBI Taxonomy" id="315271"/>
    <lineage>
        <taxon>Bacteria</taxon>
        <taxon>Bacillati</taxon>
        <taxon>Cyanobacteriota</taxon>
        <taxon>Cyanophyceae</taxon>
        <taxon>Nostocales</taxon>
        <taxon>Aphanizomenonaceae</taxon>
        <taxon>Dolichospermum</taxon>
    </lineage>
</organism>
<gene>
    <name evidence="1" type="ORF">HGD76_23485</name>
</gene>
<dbReference type="AlphaFoldDB" id="A0A6H2C5I3"/>